<comment type="caution">
    <text evidence="1">The sequence shown here is derived from an EMBL/GenBank/DDBJ whole genome shotgun (WGS) entry which is preliminary data.</text>
</comment>
<dbReference type="Gene3D" id="3.40.720.10">
    <property type="entry name" value="Alkaline Phosphatase, subunit A"/>
    <property type="match status" value="1"/>
</dbReference>
<protein>
    <recommendedName>
        <fullName evidence="2">Sulfatase N-terminal domain-containing protein</fullName>
    </recommendedName>
</protein>
<dbReference type="AlphaFoldDB" id="X1QUT6"/>
<name>X1QUT6_9ZZZZ</name>
<proteinExistence type="predicted"/>
<accession>X1QUT6</accession>
<evidence type="ECO:0000313" key="1">
    <source>
        <dbReference type="EMBL" id="GAI47039.1"/>
    </source>
</evidence>
<feature type="non-terminal residue" evidence="1">
    <location>
        <position position="183"/>
    </location>
</feature>
<reference evidence="1" key="1">
    <citation type="journal article" date="2014" name="Front. Microbiol.">
        <title>High frequency of phylogenetically diverse reductive dehalogenase-homologous genes in deep subseafloor sedimentary metagenomes.</title>
        <authorList>
            <person name="Kawai M."/>
            <person name="Futagami T."/>
            <person name="Toyoda A."/>
            <person name="Takaki Y."/>
            <person name="Nishi S."/>
            <person name="Hori S."/>
            <person name="Arai W."/>
            <person name="Tsubouchi T."/>
            <person name="Morono Y."/>
            <person name="Uchiyama I."/>
            <person name="Ito T."/>
            <person name="Fujiyama A."/>
            <person name="Inagaki F."/>
            <person name="Takami H."/>
        </authorList>
    </citation>
    <scope>NUCLEOTIDE SEQUENCE</scope>
    <source>
        <strain evidence="1">Expedition CK06-06</strain>
    </source>
</reference>
<evidence type="ECO:0008006" key="2">
    <source>
        <dbReference type="Google" id="ProtNLM"/>
    </source>
</evidence>
<dbReference type="InterPro" id="IPR017850">
    <property type="entry name" value="Alkaline_phosphatase_core_sf"/>
</dbReference>
<dbReference type="EMBL" id="BARV01039605">
    <property type="protein sequence ID" value="GAI47039.1"/>
    <property type="molecule type" value="Genomic_DNA"/>
</dbReference>
<sequence length="183" mass="20396">MAKILPFVDAHIKAFVEKFTKPGDVIIYTSDHGLSWDKKHDRHHGASLSESGLRMLFAIKGLGVTGTIPKKMVRNIDVGPTIAGLIGDKIPDADGVDLLKKLTPKSLWKGIPDLGVVLETGGRERSPKRHDIFGYRDSQFKYVFDWDLGESLYKVDGERDLKEKLNLLRLAGPCLDDGMRVLE</sequence>
<gene>
    <name evidence="1" type="ORF">S06H3_60655</name>
</gene>
<dbReference type="SUPFAM" id="SSF53649">
    <property type="entry name" value="Alkaline phosphatase-like"/>
    <property type="match status" value="1"/>
</dbReference>
<organism evidence="1">
    <name type="scientific">marine sediment metagenome</name>
    <dbReference type="NCBI Taxonomy" id="412755"/>
    <lineage>
        <taxon>unclassified sequences</taxon>
        <taxon>metagenomes</taxon>
        <taxon>ecological metagenomes</taxon>
    </lineage>
</organism>